<comment type="caution">
    <text evidence="1">The sequence shown here is derived from an EMBL/GenBank/DDBJ whole genome shotgun (WGS) entry which is preliminary data.</text>
</comment>
<name>A0AAV7PTC9_PLEWA</name>
<proteinExistence type="predicted"/>
<evidence type="ECO:0000313" key="2">
    <source>
        <dbReference type="Proteomes" id="UP001066276"/>
    </source>
</evidence>
<keyword evidence="2" id="KW-1185">Reference proteome</keyword>
<dbReference type="EMBL" id="JANPWB010000011">
    <property type="protein sequence ID" value="KAJ1128983.1"/>
    <property type="molecule type" value="Genomic_DNA"/>
</dbReference>
<reference evidence="1" key="1">
    <citation type="journal article" date="2022" name="bioRxiv">
        <title>Sequencing and chromosome-scale assembly of the giantPleurodeles waltlgenome.</title>
        <authorList>
            <person name="Brown T."/>
            <person name="Elewa A."/>
            <person name="Iarovenko S."/>
            <person name="Subramanian E."/>
            <person name="Araus A.J."/>
            <person name="Petzold A."/>
            <person name="Susuki M."/>
            <person name="Suzuki K.-i.T."/>
            <person name="Hayashi T."/>
            <person name="Toyoda A."/>
            <person name="Oliveira C."/>
            <person name="Osipova E."/>
            <person name="Leigh N.D."/>
            <person name="Simon A."/>
            <person name="Yun M.H."/>
        </authorList>
    </citation>
    <scope>NUCLEOTIDE SEQUENCE</scope>
    <source>
        <strain evidence="1">20211129_DDA</strain>
        <tissue evidence="1">Liver</tissue>
    </source>
</reference>
<dbReference type="Proteomes" id="UP001066276">
    <property type="component" value="Chromosome 7"/>
</dbReference>
<protein>
    <submittedName>
        <fullName evidence="1">Uncharacterized protein</fullName>
    </submittedName>
</protein>
<dbReference type="AlphaFoldDB" id="A0AAV7PTC9"/>
<gene>
    <name evidence="1" type="ORF">NDU88_007354</name>
</gene>
<sequence length="147" mass="16368">MAPGAPRVSAGGLCLPVNLPFPLVSLIAAKPPASCKRAAPRYVIISKRGVWPPSPIPRWFSAEKRSRSPRPKQAARPCRRCPAINKMGNITKITREFECLVDVEAHKCECTPKDAHIVESHCLKHSFIFEVTFRMVNFANVVLKFCC</sequence>
<accession>A0AAV7PTC9</accession>
<evidence type="ECO:0000313" key="1">
    <source>
        <dbReference type="EMBL" id="KAJ1128983.1"/>
    </source>
</evidence>
<organism evidence="1 2">
    <name type="scientific">Pleurodeles waltl</name>
    <name type="common">Iberian ribbed newt</name>
    <dbReference type="NCBI Taxonomy" id="8319"/>
    <lineage>
        <taxon>Eukaryota</taxon>
        <taxon>Metazoa</taxon>
        <taxon>Chordata</taxon>
        <taxon>Craniata</taxon>
        <taxon>Vertebrata</taxon>
        <taxon>Euteleostomi</taxon>
        <taxon>Amphibia</taxon>
        <taxon>Batrachia</taxon>
        <taxon>Caudata</taxon>
        <taxon>Salamandroidea</taxon>
        <taxon>Salamandridae</taxon>
        <taxon>Pleurodelinae</taxon>
        <taxon>Pleurodeles</taxon>
    </lineage>
</organism>